<reference evidence="2" key="1">
    <citation type="submission" date="2016-10" db="EMBL/GenBank/DDBJ databases">
        <authorList>
            <person name="Varghese N."/>
            <person name="Submissions S."/>
        </authorList>
    </citation>
    <scope>NUCLEOTIDE SEQUENCE [LARGE SCALE GENOMIC DNA]</scope>
    <source>
        <strain evidence="2">DSM 18733</strain>
    </source>
</reference>
<dbReference type="EMBL" id="FOAF01000001">
    <property type="protein sequence ID" value="SEK62156.1"/>
    <property type="molecule type" value="Genomic_DNA"/>
</dbReference>
<proteinExistence type="predicted"/>
<dbReference type="RefSeq" id="WP_093318420.1">
    <property type="nucleotide sequence ID" value="NZ_FOAF01000001.1"/>
</dbReference>
<dbReference type="Proteomes" id="UP000199421">
    <property type="component" value="Unassembled WGS sequence"/>
</dbReference>
<accession>A0A1H7II47</accession>
<keyword evidence="2" id="KW-1185">Reference proteome</keyword>
<organism evidence="1 2">
    <name type="scientific">Olivibacter domesticus</name>
    <name type="common">Pseudosphingobacterium domesticum</name>
    <dbReference type="NCBI Taxonomy" id="407022"/>
    <lineage>
        <taxon>Bacteria</taxon>
        <taxon>Pseudomonadati</taxon>
        <taxon>Bacteroidota</taxon>
        <taxon>Sphingobacteriia</taxon>
        <taxon>Sphingobacteriales</taxon>
        <taxon>Sphingobacteriaceae</taxon>
        <taxon>Olivibacter</taxon>
    </lineage>
</organism>
<gene>
    <name evidence="1" type="ORF">SAMN05661044_00713</name>
</gene>
<sequence>MFIKYVQYSVVTGRRTDFKFARNLGHADNLVQELIADELPGKKMLEISLVDEKQTHTLKIYDLNDLRIVRDESIKKAKIIRKMKRGY</sequence>
<protein>
    <submittedName>
        <fullName evidence="1">Uncharacterized protein</fullName>
    </submittedName>
</protein>
<evidence type="ECO:0000313" key="1">
    <source>
        <dbReference type="EMBL" id="SEK62156.1"/>
    </source>
</evidence>
<name>A0A1H7II47_OLID1</name>
<evidence type="ECO:0000313" key="2">
    <source>
        <dbReference type="Proteomes" id="UP000199421"/>
    </source>
</evidence>
<dbReference type="AlphaFoldDB" id="A0A1H7II47"/>